<dbReference type="InterPro" id="IPR002656">
    <property type="entry name" value="Acyl_transf_3_dom"/>
</dbReference>
<feature type="transmembrane region" description="Helical" evidence="1">
    <location>
        <begin position="227"/>
        <end position="248"/>
    </location>
</feature>
<evidence type="ECO:0000313" key="4">
    <source>
        <dbReference type="Proteomes" id="UP000325641"/>
    </source>
</evidence>
<dbReference type="PANTHER" id="PTHR23028">
    <property type="entry name" value="ACETYLTRANSFERASE"/>
    <property type="match status" value="1"/>
</dbReference>
<dbReference type="KEGG" id="bbet:F8237_26355"/>
<keyword evidence="3" id="KW-0808">Transferase</keyword>
<feature type="transmembrane region" description="Helical" evidence="1">
    <location>
        <begin position="254"/>
        <end position="274"/>
    </location>
</feature>
<feature type="transmembrane region" description="Helical" evidence="1">
    <location>
        <begin position="192"/>
        <end position="215"/>
    </location>
</feature>
<dbReference type="PANTHER" id="PTHR23028:SF53">
    <property type="entry name" value="ACYL_TRANSF_3 DOMAIN-CONTAINING PROTEIN"/>
    <property type="match status" value="1"/>
</dbReference>
<keyword evidence="1" id="KW-1133">Transmembrane helix</keyword>
<evidence type="ECO:0000256" key="1">
    <source>
        <dbReference type="SAM" id="Phobius"/>
    </source>
</evidence>
<dbReference type="Pfam" id="PF01757">
    <property type="entry name" value="Acyl_transf_3"/>
    <property type="match status" value="1"/>
</dbReference>
<dbReference type="GO" id="GO:0016747">
    <property type="term" value="F:acyltransferase activity, transferring groups other than amino-acyl groups"/>
    <property type="evidence" value="ECO:0007669"/>
    <property type="project" value="InterPro"/>
</dbReference>
<keyword evidence="1" id="KW-0472">Membrane</keyword>
<protein>
    <submittedName>
        <fullName evidence="3">Acyltransferase</fullName>
    </submittedName>
</protein>
<dbReference type="OrthoDB" id="9796461at2"/>
<dbReference type="EMBL" id="CP044543">
    <property type="protein sequence ID" value="QFI75610.1"/>
    <property type="molecule type" value="Genomic_DNA"/>
</dbReference>
<name>A0A5P6PBE2_9BRAD</name>
<gene>
    <name evidence="3" type="ORF">F8237_26355</name>
</gene>
<dbReference type="InterPro" id="IPR050879">
    <property type="entry name" value="Acyltransferase_3"/>
</dbReference>
<sequence>MDKIPEIDGLRALAILLVVLWHYVGASSEIGSASILWKLTIFGRSGVDLFFVLSGFLITRILLRNKGSKNYFSVFYARRALRILPIYYAMILVCAIASMVHFAPALFDGQIPLWTYVVGLQNLWMTARETYGAIWLAGTWSLAIEEQFYLLFPAVIALTSERRLRALLIAIIVLCPILRVFAWWHGGALATYGYYVLTPLRADNLAIGAIIALYAEGGADNRRLQTIANFMLIATSVFFPIYAIAIATDTDVQMAIWGHTYLGLFYGSLLFAVLKRRGSPSLAILRSRTAQFFARISYALYLVHVCVALLISLTFHLSRDVSTWQGVGVALSAFALSAAICALSATYFELPLIRFSQRYFRYGGARPNARTAFAGVSDKPAREPLSY</sequence>
<keyword evidence="3" id="KW-0012">Acyltransferase</keyword>
<evidence type="ECO:0000313" key="3">
    <source>
        <dbReference type="EMBL" id="QFI75610.1"/>
    </source>
</evidence>
<feature type="transmembrane region" description="Helical" evidence="1">
    <location>
        <begin position="84"/>
        <end position="107"/>
    </location>
</feature>
<proteinExistence type="predicted"/>
<dbReference type="Proteomes" id="UP000325641">
    <property type="component" value="Chromosome"/>
</dbReference>
<reference evidence="4" key="1">
    <citation type="submission" date="2019-10" db="EMBL/GenBank/DDBJ databases">
        <title>Complete Genome Sequence of Bradyrhizobium betae type strain PL7HG1T.</title>
        <authorList>
            <person name="Bromfield E.S.P."/>
            <person name="Cloutier S."/>
        </authorList>
    </citation>
    <scope>NUCLEOTIDE SEQUENCE [LARGE SCALE GENOMIC DNA]</scope>
    <source>
        <strain evidence="4">PL7HG1</strain>
    </source>
</reference>
<feature type="transmembrane region" description="Helical" evidence="1">
    <location>
        <begin position="41"/>
        <end position="63"/>
    </location>
</feature>
<feature type="transmembrane region" description="Helical" evidence="1">
    <location>
        <begin position="295"/>
        <end position="315"/>
    </location>
</feature>
<feature type="transmembrane region" description="Helical" evidence="1">
    <location>
        <begin position="164"/>
        <end position="186"/>
    </location>
</feature>
<accession>A0A5P6PBE2</accession>
<dbReference type="RefSeq" id="WP_151649156.1">
    <property type="nucleotide sequence ID" value="NZ_CP044543.1"/>
</dbReference>
<feature type="transmembrane region" description="Helical" evidence="1">
    <location>
        <begin position="327"/>
        <end position="348"/>
    </location>
</feature>
<dbReference type="GO" id="GO:0009103">
    <property type="term" value="P:lipopolysaccharide biosynthetic process"/>
    <property type="evidence" value="ECO:0007669"/>
    <property type="project" value="TreeGrafter"/>
</dbReference>
<feature type="transmembrane region" description="Helical" evidence="1">
    <location>
        <begin position="133"/>
        <end position="152"/>
    </location>
</feature>
<dbReference type="GO" id="GO:0016020">
    <property type="term" value="C:membrane"/>
    <property type="evidence" value="ECO:0007669"/>
    <property type="project" value="TreeGrafter"/>
</dbReference>
<feature type="domain" description="Acyltransferase 3" evidence="2">
    <location>
        <begin position="5"/>
        <end position="342"/>
    </location>
</feature>
<feature type="transmembrane region" description="Helical" evidence="1">
    <location>
        <begin position="12"/>
        <end position="35"/>
    </location>
</feature>
<dbReference type="AlphaFoldDB" id="A0A5P6PBE2"/>
<evidence type="ECO:0000259" key="2">
    <source>
        <dbReference type="Pfam" id="PF01757"/>
    </source>
</evidence>
<keyword evidence="1" id="KW-0812">Transmembrane</keyword>
<organism evidence="3 4">
    <name type="scientific">Bradyrhizobium betae</name>
    <dbReference type="NCBI Taxonomy" id="244734"/>
    <lineage>
        <taxon>Bacteria</taxon>
        <taxon>Pseudomonadati</taxon>
        <taxon>Pseudomonadota</taxon>
        <taxon>Alphaproteobacteria</taxon>
        <taxon>Hyphomicrobiales</taxon>
        <taxon>Nitrobacteraceae</taxon>
        <taxon>Bradyrhizobium</taxon>
    </lineage>
</organism>